<evidence type="ECO:0008006" key="6">
    <source>
        <dbReference type="Google" id="ProtNLM"/>
    </source>
</evidence>
<dbReference type="SUPFAM" id="SSF48371">
    <property type="entry name" value="ARM repeat"/>
    <property type="match status" value="1"/>
</dbReference>
<protein>
    <recommendedName>
        <fullName evidence="6">Armadillo repeat-containing domain-containing protein</fullName>
    </recommendedName>
</protein>
<dbReference type="InterPro" id="IPR016024">
    <property type="entry name" value="ARM-type_fold"/>
</dbReference>
<dbReference type="PANTHER" id="PTHR23315:SF275">
    <property type="entry name" value="U-BOX DOMAIN-CONTAINING PROTEIN 13"/>
    <property type="match status" value="1"/>
</dbReference>
<keyword evidence="1" id="KW-0677">Repeat</keyword>
<evidence type="ECO:0000256" key="2">
    <source>
        <dbReference type="ARBA" id="ARBA00022786"/>
    </source>
</evidence>
<dbReference type="InterPro" id="IPR000225">
    <property type="entry name" value="Armadillo"/>
</dbReference>
<evidence type="ECO:0000313" key="5">
    <source>
        <dbReference type="Proteomes" id="UP000290289"/>
    </source>
</evidence>
<gene>
    <name evidence="4" type="ORF">DVH24_018796</name>
</gene>
<evidence type="ECO:0000256" key="3">
    <source>
        <dbReference type="PROSITE-ProRule" id="PRU00259"/>
    </source>
</evidence>
<dbReference type="Gene3D" id="1.25.10.10">
    <property type="entry name" value="Leucine-rich Repeat Variant"/>
    <property type="match status" value="1"/>
</dbReference>
<name>A0A498HQL2_MALDO</name>
<dbReference type="PANTHER" id="PTHR23315">
    <property type="entry name" value="U BOX DOMAIN-CONTAINING"/>
    <property type="match status" value="1"/>
</dbReference>
<dbReference type="PROSITE" id="PS50176">
    <property type="entry name" value="ARM_REPEAT"/>
    <property type="match status" value="1"/>
</dbReference>
<organism evidence="4 5">
    <name type="scientific">Malus domestica</name>
    <name type="common">Apple</name>
    <name type="synonym">Pyrus malus</name>
    <dbReference type="NCBI Taxonomy" id="3750"/>
    <lineage>
        <taxon>Eukaryota</taxon>
        <taxon>Viridiplantae</taxon>
        <taxon>Streptophyta</taxon>
        <taxon>Embryophyta</taxon>
        <taxon>Tracheophyta</taxon>
        <taxon>Spermatophyta</taxon>
        <taxon>Magnoliopsida</taxon>
        <taxon>eudicotyledons</taxon>
        <taxon>Gunneridae</taxon>
        <taxon>Pentapetalae</taxon>
        <taxon>rosids</taxon>
        <taxon>fabids</taxon>
        <taxon>Rosales</taxon>
        <taxon>Rosaceae</taxon>
        <taxon>Amygdaloideae</taxon>
        <taxon>Maleae</taxon>
        <taxon>Malus</taxon>
    </lineage>
</organism>
<dbReference type="Proteomes" id="UP000290289">
    <property type="component" value="Chromosome 16"/>
</dbReference>
<dbReference type="InterPro" id="IPR011989">
    <property type="entry name" value="ARM-like"/>
</dbReference>
<keyword evidence="5" id="KW-1185">Reference proteome</keyword>
<feature type="repeat" description="ARM" evidence="3">
    <location>
        <begin position="112"/>
        <end position="154"/>
    </location>
</feature>
<evidence type="ECO:0000313" key="4">
    <source>
        <dbReference type="EMBL" id="RXH71441.1"/>
    </source>
</evidence>
<comment type="caution">
    <text evidence="4">The sequence shown here is derived from an EMBL/GenBank/DDBJ whole genome shotgun (WGS) entry which is preliminary data.</text>
</comment>
<dbReference type="Pfam" id="PF00514">
    <property type="entry name" value="Arm"/>
    <property type="match status" value="2"/>
</dbReference>
<dbReference type="EMBL" id="RDQH01000342">
    <property type="protein sequence ID" value="RXH71441.1"/>
    <property type="molecule type" value="Genomic_DNA"/>
</dbReference>
<reference evidence="4 5" key="1">
    <citation type="submission" date="2018-10" db="EMBL/GenBank/DDBJ databases">
        <title>A high-quality apple genome assembly.</title>
        <authorList>
            <person name="Hu J."/>
        </authorList>
    </citation>
    <scope>NUCLEOTIDE SEQUENCE [LARGE SCALE GENOMIC DNA]</scope>
    <source>
        <strain evidence="5">cv. HFTH1</strain>
        <tissue evidence="4">Young leaf</tissue>
    </source>
</reference>
<proteinExistence type="predicted"/>
<keyword evidence="2" id="KW-0833">Ubl conjugation pathway</keyword>
<dbReference type="AlphaFoldDB" id="A0A498HQL2"/>
<dbReference type="STRING" id="3750.A0A498HQL2"/>
<evidence type="ECO:0000256" key="1">
    <source>
        <dbReference type="ARBA" id="ARBA00022737"/>
    </source>
</evidence>
<accession>A0A498HQL2</accession>
<sequence length="208" mass="22767">MEPSAYLSNNSKMLQSHSVDRVYDVFHLLQTKSSVQRMVMALSSDIAVWDAVMNNKVVRELHKKMAQQQQQVEILLCKLTSVDLEDQGSAAAEIRLLAKVNADNYVVIAEAGAIPLLVRLLSTPDSRTQEHVVTTLLNLSLCEDNKGSIISSGAVPGIVHVLKNGRMEARENAATTLFSLSIVHENKVMIGASGVIPPLVTFPFQLFS</sequence>
<dbReference type="SMART" id="SM00185">
    <property type="entry name" value="ARM"/>
    <property type="match status" value="2"/>
</dbReference>